<reference evidence="2 3" key="1">
    <citation type="journal article" date="2018" name="Mol. Plant">
        <title>The genome of Artemisia annua provides insight into the evolution of Asteraceae family and artemisinin biosynthesis.</title>
        <authorList>
            <person name="Shen Q."/>
            <person name="Zhang L."/>
            <person name="Liao Z."/>
            <person name="Wang S."/>
            <person name="Yan T."/>
            <person name="Shi P."/>
            <person name="Liu M."/>
            <person name="Fu X."/>
            <person name="Pan Q."/>
            <person name="Wang Y."/>
            <person name="Lv Z."/>
            <person name="Lu X."/>
            <person name="Zhang F."/>
            <person name="Jiang W."/>
            <person name="Ma Y."/>
            <person name="Chen M."/>
            <person name="Hao X."/>
            <person name="Li L."/>
            <person name="Tang Y."/>
            <person name="Lv G."/>
            <person name="Zhou Y."/>
            <person name="Sun X."/>
            <person name="Brodelius P.E."/>
            <person name="Rose J.K.C."/>
            <person name="Tang K."/>
        </authorList>
    </citation>
    <scope>NUCLEOTIDE SEQUENCE [LARGE SCALE GENOMIC DNA]</scope>
    <source>
        <strain evidence="3">cv. Huhao1</strain>
        <tissue evidence="2">Leaf</tissue>
    </source>
</reference>
<comment type="caution">
    <text evidence="2">The sequence shown here is derived from an EMBL/GenBank/DDBJ whole genome shotgun (WGS) entry which is preliminary data.</text>
</comment>
<dbReference type="STRING" id="35608.A0A2U1N679"/>
<proteinExistence type="predicted"/>
<dbReference type="InterPro" id="IPR006598">
    <property type="entry name" value="CAP10"/>
</dbReference>
<dbReference type="AlphaFoldDB" id="A0A2U1N679"/>
<organism evidence="2 3">
    <name type="scientific">Artemisia annua</name>
    <name type="common">Sweet wormwood</name>
    <dbReference type="NCBI Taxonomy" id="35608"/>
    <lineage>
        <taxon>Eukaryota</taxon>
        <taxon>Viridiplantae</taxon>
        <taxon>Streptophyta</taxon>
        <taxon>Embryophyta</taxon>
        <taxon>Tracheophyta</taxon>
        <taxon>Spermatophyta</taxon>
        <taxon>Magnoliopsida</taxon>
        <taxon>eudicotyledons</taxon>
        <taxon>Gunneridae</taxon>
        <taxon>Pentapetalae</taxon>
        <taxon>asterids</taxon>
        <taxon>campanulids</taxon>
        <taxon>Asterales</taxon>
        <taxon>Asteraceae</taxon>
        <taxon>Asteroideae</taxon>
        <taxon>Anthemideae</taxon>
        <taxon>Artemisiinae</taxon>
        <taxon>Artemisia</taxon>
    </lineage>
</organism>
<gene>
    <name evidence="2" type="ORF">CTI12_AA300860</name>
</gene>
<protein>
    <submittedName>
        <fullName evidence="2">Lipopolysaccharide-modifying protein</fullName>
    </submittedName>
</protein>
<dbReference type="InterPro" id="IPR051091">
    <property type="entry name" value="O-Glucosyltr/Glycosyltrsf_90"/>
</dbReference>
<evidence type="ECO:0000259" key="1">
    <source>
        <dbReference type="Pfam" id="PF05686"/>
    </source>
</evidence>
<dbReference type="EMBL" id="PKPP01003522">
    <property type="protein sequence ID" value="PWA69012.1"/>
    <property type="molecule type" value="Genomic_DNA"/>
</dbReference>
<keyword evidence="3" id="KW-1185">Reference proteome</keyword>
<feature type="domain" description="Glycosyl transferase CAP10" evidence="1">
    <location>
        <begin position="45"/>
        <end position="168"/>
    </location>
</feature>
<dbReference type="PANTHER" id="PTHR12203">
    <property type="entry name" value="KDEL LYS-ASP-GLU-LEU CONTAINING - RELATED"/>
    <property type="match status" value="1"/>
</dbReference>
<evidence type="ECO:0000313" key="2">
    <source>
        <dbReference type="EMBL" id="PWA69012.1"/>
    </source>
</evidence>
<evidence type="ECO:0000313" key="3">
    <source>
        <dbReference type="Proteomes" id="UP000245207"/>
    </source>
</evidence>
<dbReference type="PANTHER" id="PTHR12203:SF101">
    <property type="entry name" value="LIPOPOLYSACCHARIDE-MODIFYING PROTEIN-RELATED"/>
    <property type="match status" value="1"/>
</dbReference>
<dbReference type="Pfam" id="PF05686">
    <property type="entry name" value="Glyco_transf_90"/>
    <property type="match status" value="1"/>
</dbReference>
<accession>A0A2U1N679</accession>
<dbReference type="Proteomes" id="UP000245207">
    <property type="component" value="Unassembled WGS sequence"/>
</dbReference>
<name>A0A2U1N679_ARTAN</name>
<sequence length="168" mass="19129">MVSLWPKTTSFDLSGAFFYQPLKFSYILLLKPLAMRHLSKFDHFIRNQRNQVNNASRMAVSVQQIGKAASRFIQEDIKMDNVYDYMFHLLTAYSKLMKYKPTVPENATELCSETMGCTSEGFVKQLMDQSTVNGPANVSPCIMQPPYDPQTLNSILGQNTNSIKQVEK</sequence>
<dbReference type="OrthoDB" id="202415at2759"/>